<dbReference type="EMBL" id="KR296692">
    <property type="protein sequence ID" value="AKJ73735.1"/>
    <property type="molecule type" value="Genomic_DNA"/>
</dbReference>
<dbReference type="KEGG" id="vg:26683843"/>
<gene>
    <name evidence="1" type="ORF">SP38_133</name>
</gene>
<keyword evidence="2" id="KW-1185">Reference proteome</keyword>
<reference evidence="1 2" key="1">
    <citation type="journal article" date="2016" name="Virus Genes">
        <title>Genomic characterization of Salmonella bacteriophages isolated from India.</title>
        <authorList>
            <person name="Karpe Y.A."/>
            <person name="Kanade G.D."/>
            <person name="Pingale K.D."/>
            <person name="Arankalle V.A."/>
            <person name="Banerjee K."/>
        </authorList>
    </citation>
    <scope>NUCLEOTIDE SEQUENCE [LARGE SCALE GENOMIC DNA]</scope>
</reference>
<accession>A0A0N7CDD7</accession>
<sequence length="73" mass="8733">MFEYSADQESDRRLKKEWRTRALGLRAWLVENDHYYEDRVQNWLKYLSTNCLSILMIPGLPVNSSKQELTVII</sequence>
<proteinExistence type="predicted"/>
<evidence type="ECO:0000313" key="1">
    <source>
        <dbReference type="EMBL" id="AKJ73735.1"/>
    </source>
</evidence>
<protein>
    <submittedName>
        <fullName evidence="1">Uncharacterized protein</fullName>
    </submittedName>
</protein>
<dbReference type="Proteomes" id="UP000201337">
    <property type="component" value="Segment"/>
</dbReference>
<evidence type="ECO:0000313" key="2">
    <source>
        <dbReference type="Proteomes" id="UP000201337"/>
    </source>
</evidence>
<dbReference type="GeneID" id="26683843"/>
<dbReference type="RefSeq" id="YP_009220877.1">
    <property type="nucleotide sequence ID" value="NC_029042.1"/>
</dbReference>
<organism evidence="1 2">
    <name type="scientific">Salmonella phage 38</name>
    <dbReference type="NCBI Taxonomy" id="1654891"/>
    <lineage>
        <taxon>Viruses</taxon>
        <taxon>Duplodnaviria</taxon>
        <taxon>Heunggongvirae</taxon>
        <taxon>Uroviricota</taxon>
        <taxon>Caudoviricetes</taxon>
        <taxon>Pantevenvirales</taxon>
        <taxon>Ackermannviridae</taxon>
        <taxon>Cvivirinae</taxon>
        <taxon>Kuttervirus</taxon>
        <taxon>Kuttervirus kv38</taxon>
    </lineage>
</organism>
<name>A0A0N7CDD7_9CAUD</name>